<protein>
    <submittedName>
        <fullName evidence="1">Uncharacterized protein</fullName>
    </submittedName>
</protein>
<dbReference type="AlphaFoldDB" id="A0AAW1LMM9"/>
<dbReference type="Pfam" id="PF21230">
    <property type="entry name" value="Nakanori"/>
    <property type="match status" value="1"/>
</dbReference>
<dbReference type="EMBL" id="JBDFQZ010000004">
    <property type="protein sequence ID" value="KAK9735092.1"/>
    <property type="molecule type" value="Genomic_DNA"/>
</dbReference>
<name>A0AAW1LMM9_SAPOF</name>
<evidence type="ECO:0000313" key="1">
    <source>
        <dbReference type="EMBL" id="KAK9735092.1"/>
    </source>
</evidence>
<reference evidence="1" key="1">
    <citation type="submission" date="2024-03" db="EMBL/GenBank/DDBJ databases">
        <title>WGS assembly of Saponaria officinalis var. Norfolk2.</title>
        <authorList>
            <person name="Jenkins J."/>
            <person name="Shu S."/>
            <person name="Grimwood J."/>
            <person name="Barry K."/>
            <person name="Goodstein D."/>
            <person name="Schmutz J."/>
            <person name="Leebens-Mack J."/>
            <person name="Osbourn A."/>
        </authorList>
    </citation>
    <scope>NUCLEOTIDE SEQUENCE [LARGE SCALE GENOMIC DNA]</scope>
    <source>
        <strain evidence="1">JIC</strain>
    </source>
</reference>
<gene>
    <name evidence="1" type="ORF">RND81_04G183300</name>
</gene>
<organism evidence="1 2">
    <name type="scientific">Saponaria officinalis</name>
    <name type="common">Common soapwort</name>
    <name type="synonym">Lychnis saponaria</name>
    <dbReference type="NCBI Taxonomy" id="3572"/>
    <lineage>
        <taxon>Eukaryota</taxon>
        <taxon>Viridiplantae</taxon>
        <taxon>Streptophyta</taxon>
        <taxon>Embryophyta</taxon>
        <taxon>Tracheophyta</taxon>
        <taxon>Spermatophyta</taxon>
        <taxon>Magnoliopsida</taxon>
        <taxon>eudicotyledons</taxon>
        <taxon>Gunneridae</taxon>
        <taxon>Pentapetalae</taxon>
        <taxon>Caryophyllales</taxon>
        <taxon>Caryophyllaceae</taxon>
        <taxon>Caryophylleae</taxon>
        <taxon>Saponaria</taxon>
    </lineage>
</organism>
<dbReference type="PANTHER" id="PTHR36482:SF5">
    <property type="entry name" value="23 KDA JASMONATE-INDUCED PROTEIN-LIKE"/>
    <property type="match status" value="1"/>
</dbReference>
<accession>A0AAW1LMM9</accession>
<comment type="caution">
    <text evidence="1">The sequence shown here is derived from an EMBL/GenBank/DDBJ whole genome shotgun (WGS) entry which is preliminary data.</text>
</comment>
<sequence length="251" mass="27390">MGTSVFGTPITAAYLAKMEEYKYKTITTRDMANVAFEMKNEDGKDARARAYVDTNRVKYGNTTYISCLIYNATGDTIRLKTYCEPTALIGANLSPSPYPMLIMNGQWGAYLVSYAGAVVYAAKNETGVEYQVVYSYGANVAPSKVYTGIQERGHYRATDPWTTYSSALDAKNTHCYETHHVSGLSSFATMGVYASGYSYPVFEGIITLNGAWPNNSPVTPAPTPCSEPRLALLTAKTDELAVSDEQQAKGN</sequence>
<keyword evidence="2" id="KW-1185">Reference proteome</keyword>
<dbReference type="PANTHER" id="PTHR36482">
    <property type="entry name" value="OSJNBA0024J22.15 PROTEIN"/>
    <property type="match status" value="1"/>
</dbReference>
<evidence type="ECO:0000313" key="2">
    <source>
        <dbReference type="Proteomes" id="UP001443914"/>
    </source>
</evidence>
<proteinExistence type="predicted"/>
<dbReference type="InterPro" id="IPR053085">
    <property type="entry name" value="Jasmonate-induced_protein"/>
</dbReference>
<dbReference type="InterPro" id="IPR049065">
    <property type="entry name" value="Nakanori"/>
</dbReference>
<dbReference type="Proteomes" id="UP001443914">
    <property type="component" value="Unassembled WGS sequence"/>
</dbReference>